<dbReference type="InterPro" id="IPR028082">
    <property type="entry name" value="Peripla_BP_I"/>
</dbReference>
<protein>
    <submittedName>
        <fullName evidence="6">LacI family DNA-binding transcriptional regulator</fullName>
    </submittedName>
</protein>
<gene>
    <name evidence="6" type="ORF">SPF06_12070</name>
</gene>
<keyword evidence="3 6" id="KW-0238">DNA-binding</keyword>
<evidence type="ECO:0000259" key="5">
    <source>
        <dbReference type="PROSITE" id="PS50932"/>
    </source>
</evidence>
<dbReference type="PANTHER" id="PTHR30146">
    <property type="entry name" value="LACI-RELATED TRANSCRIPTIONAL REPRESSOR"/>
    <property type="match status" value="1"/>
</dbReference>
<dbReference type="Gene3D" id="1.10.260.40">
    <property type="entry name" value="lambda repressor-like DNA-binding domains"/>
    <property type="match status" value="1"/>
</dbReference>
<keyword evidence="2" id="KW-0805">Transcription regulation</keyword>
<dbReference type="Pfam" id="PF00356">
    <property type="entry name" value="LacI"/>
    <property type="match status" value="1"/>
</dbReference>
<dbReference type="RefSeq" id="WP_323279307.1">
    <property type="nucleotide sequence ID" value="NZ_JAYGGQ010000008.1"/>
</dbReference>
<feature type="domain" description="HTH lacI-type" evidence="5">
    <location>
        <begin position="5"/>
        <end position="59"/>
    </location>
</feature>
<dbReference type="SUPFAM" id="SSF53822">
    <property type="entry name" value="Periplasmic binding protein-like I"/>
    <property type="match status" value="1"/>
</dbReference>
<dbReference type="PROSITE" id="PS50932">
    <property type="entry name" value="HTH_LACI_2"/>
    <property type="match status" value="1"/>
</dbReference>
<evidence type="ECO:0000313" key="7">
    <source>
        <dbReference type="Proteomes" id="UP001304769"/>
    </source>
</evidence>
<dbReference type="InterPro" id="IPR000843">
    <property type="entry name" value="HTH_LacI"/>
</dbReference>
<name>A0ABU5T706_9MICC</name>
<dbReference type="EMBL" id="JAYGGQ010000008">
    <property type="protein sequence ID" value="MEA5455460.1"/>
    <property type="molecule type" value="Genomic_DNA"/>
</dbReference>
<reference evidence="6 7" key="1">
    <citation type="submission" date="2023-12" db="EMBL/GenBank/DDBJ databases">
        <title>Sinomonas terricola sp. nov, isolated from litchi orchard soil in Guangdong, PR China.</title>
        <authorList>
            <person name="Jiaxin W."/>
            <person name="Yang Z."/>
            <person name="Honghui Z."/>
        </authorList>
    </citation>
    <scope>NUCLEOTIDE SEQUENCE [LARGE SCALE GENOMIC DNA]</scope>
    <source>
        <strain evidence="6 7">JGH33</strain>
    </source>
</reference>
<dbReference type="Gene3D" id="3.40.50.2300">
    <property type="match status" value="2"/>
</dbReference>
<dbReference type="Pfam" id="PF13377">
    <property type="entry name" value="Peripla_BP_3"/>
    <property type="match status" value="1"/>
</dbReference>
<organism evidence="6 7">
    <name type="scientific">Sinomonas terricola</name>
    <dbReference type="NCBI Taxonomy" id="3110330"/>
    <lineage>
        <taxon>Bacteria</taxon>
        <taxon>Bacillati</taxon>
        <taxon>Actinomycetota</taxon>
        <taxon>Actinomycetes</taxon>
        <taxon>Micrococcales</taxon>
        <taxon>Micrococcaceae</taxon>
        <taxon>Sinomonas</taxon>
    </lineage>
</organism>
<dbReference type="GO" id="GO:0003677">
    <property type="term" value="F:DNA binding"/>
    <property type="evidence" value="ECO:0007669"/>
    <property type="project" value="UniProtKB-KW"/>
</dbReference>
<dbReference type="Proteomes" id="UP001304769">
    <property type="component" value="Unassembled WGS sequence"/>
</dbReference>
<evidence type="ECO:0000256" key="4">
    <source>
        <dbReference type="ARBA" id="ARBA00023163"/>
    </source>
</evidence>
<evidence type="ECO:0000313" key="6">
    <source>
        <dbReference type="EMBL" id="MEA5455460.1"/>
    </source>
</evidence>
<keyword evidence="7" id="KW-1185">Reference proteome</keyword>
<proteinExistence type="predicted"/>
<dbReference type="CDD" id="cd01392">
    <property type="entry name" value="HTH_LacI"/>
    <property type="match status" value="1"/>
</dbReference>
<comment type="caution">
    <text evidence="6">The sequence shown here is derived from an EMBL/GenBank/DDBJ whole genome shotgun (WGS) entry which is preliminary data.</text>
</comment>
<dbReference type="PANTHER" id="PTHR30146:SF148">
    <property type="entry name" value="HTH-TYPE TRANSCRIPTIONAL REPRESSOR PURR-RELATED"/>
    <property type="match status" value="1"/>
</dbReference>
<dbReference type="InterPro" id="IPR046335">
    <property type="entry name" value="LacI/GalR-like_sensor"/>
</dbReference>
<accession>A0ABU5T706</accession>
<dbReference type="InterPro" id="IPR010982">
    <property type="entry name" value="Lambda_DNA-bd_dom_sf"/>
</dbReference>
<evidence type="ECO:0000256" key="1">
    <source>
        <dbReference type="ARBA" id="ARBA00022491"/>
    </source>
</evidence>
<keyword evidence="4" id="KW-0804">Transcription</keyword>
<dbReference type="SMART" id="SM00354">
    <property type="entry name" value="HTH_LACI"/>
    <property type="match status" value="1"/>
</dbReference>
<evidence type="ECO:0000256" key="2">
    <source>
        <dbReference type="ARBA" id="ARBA00023015"/>
    </source>
</evidence>
<dbReference type="SUPFAM" id="SSF47413">
    <property type="entry name" value="lambda repressor-like DNA-binding domains"/>
    <property type="match status" value="1"/>
</dbReference>
<sequence length="334" mass="35323">MAPPVTLLDLARELGLSKSTVSEALQESSRVAPATRERVREAASRLGYTTNRAARSLRRSSTGALGLYIPQGLRSSVHFYMEFAFGVADEAAAQGYDLTLFASSPERAASHGFQVDGAIIVDVLGDDVGAQRLVRNDIPIVSAGRPVEEFAERVAADVSIDHTAGARRVLDAMALSGPGRPALITSGPEFQPTWVVDVERAYSAWCAERGFQEAQLAVSIAPSEHELRAAVVRALALPDLGGIVCAEQGLAGRCLGLLEQLGRPPGRGLQLASLAGDPTTELPDARIWAMDLRPREFGAQAVKMLLDVIAHPGLRGSHRTHTAVLAAAGAPSRG</sequence>
<keyword evidence="1" id="KW-0678">Repressor</keyword>
<evidence type="ECO:0000256" key="3">
    <source>
        <dbReference type="ARBA" id="ARBA00023125"/>
    </source>
</evidence>